<comment type="caution">
    <text evidence="1">The sequence shown here is derived from an EMBL/GenBank/DDBJ whole genome shotgun (WGS) entry which is preliminary data.</text>
</comment>
<keyword evidence="2" id="KW-1185">Reference proteome</keyword>
<organism evidence="1 2">
    <name type="scientific">Hemibagrus guttatus</name>
    <dbReference type="NCBI Taxonomy" id="175788"/>
    <lineage>
        <taxon>Eukaryota</taxon>
        <taxon>Metazoa</taxon>
        <taxon>Chordata</taxon>
        <taxon>Craniata</taxon>
        <taxon>Vertebrata</taxon>
        <taxon>Euteleostomi</taxon>
        <taxon>Actinopterygii</taxon>
        <taxon>Neopterygii</taxon>
        <taxon>Teleostei</taxon>
        <taxon>Ostariophysi</taxon>
        <taxon>Siluriformes</taxon>
        <taxon>Bagridae</taxon>
        <taxon>Hemibagrus</taxon>
    </lineage>
</organism>
<proteinExistence type="predicted"/>
<dbReference type="PANTHER" id="PTHR47331:SF5">
    <property type="entry name" value="RIBONUCLEASE H"/>
    <property type="match status" value="1"/>
</dbReference>
<dbReference type="AlphaFoldDB" id="A0AAE0QS44"/>
<protein>
    <recommendedName>
        <fullName evidence="3">Peptidase aspartic putative domain-containing protein</fullName>
    </recommendedName>
</protein>
<dbReference type="EMBL" id="JAUCMX010000011">
    <property type="protein sequence ID" value="KAK3530935.1"/>
    <property type="molecule type" value="Genomic_DNA"/>
</dbReference>
<reference evidence="1" key="1">
    <citation type="submission" date="2023-06" db="EMBL/GenBank/DDBJ databases">
        <title>Male Hemibagrus guttatus genome.</title>
        <authorList>
            <person name="Bian C."/>
        </authorList>
    </citation>
    <scope>NUCLEOTIDE SEQUENCE</scope>
    <source>
        <strain evidence="1">Male_cb2023</strain>
        <tissue evidence="1">Muscle</tissue>
    </source>
</reference>
<dbReference type="Proteomes" id="UP001274896">
    <property type="component" value="Unassembled WGS sequence"/>
</dbReference>
<dbReference type="PANTHER" id="PTHR47331">
    <property type="entry name" value="PHD-TYPE DOMAIN-CONTAINING PROTEIN"/>
    <property type="match status" value="1"/>
</dbReference>
<evidence type="ECO:0000313" key="2">
    <source>
        <dbReference type="Proteomes" id="UP001274896"/>
    </source>
</evidence>
<evidence type="ECO:0000313" key="1">
    <source>
        <dbReference type="EMBL" id="KAK3530935.1"/>
    </source>
</evidence>
<evidence type="ECO:0008006" key="3">
    <source>
        <dbReference type="Google" id="ProtNLM"/>
    </source>
</evidence>
<accession>A0AAE0QS44</accession>
<name>A0AAE0QS44_9TELE</name>
<sequence length="501" mass="56300">MYRGPTPTIPKFSHPDPGEFARLRIALENLLPPDWTELFKYQILVDHLKLEEARMIADAYLNSPTPFTDTMAALHEKFGQPHQLALRRIAIVLESPDIKRGDISAFQRFALQVQSLVGLLRTLGRDGELELSCGSHVARLLSKLPPEQRAEFCRHMLRQPGTAPNLVDLSNWLRYETWCHSYDAEPMSKVSHTKHDSGKRTVTILHGIGESQSETPIPRKGPVSQTKPVRTWIRSNNHCWRCARAHHAAQCDLKKPCNICQGTHLRPLHEVNVNPSHKEDSANVEKSCLTNSSPDRFFLDKPSVGGRVMLKVVPVNLHYEDHTLDTFALLDDGSERTILLSTAVKALGIQGVPEELPLWTVRDDIQVLNGSSISFQISPLCKPQTCYKINHAFTAEHLNLSRQSYPVEQIQQKYGHLRGLPIRTLTDVQPLLLIGSDQPHLITPTEPVRWGGPGTPAAVHTRLGWTIQGPIPPMGWTPAARQCLLTSMAPQDELFQNVQWL</sequence>
<gene>
    <name evidence="1" type="ORF">QTP70_006508</name>
</gene>